<dbReference type="VEuPathDB" id="FungiDB:EMCG_03651"/>
<dbReference type="AlphaFoldDB" id="A0A0G2HUI9"/>
<reference evidence="3" key="1">
    <citation type="journal article" date="2015" name="PLoS Genet.">
        <title>The dynamic genome and transcriptome of the human fungal pathogen Blastomyces and close relative Emmonsia.</title>
        <authorList>
            <person name="Munoz J.F."/>
            <person name="Gauthier G.M."/>
            <person name="Desjardins C.A."/>
            <person name="Gallo J.E."/>
            <person name="Holder J."/>
            <person name="Sullivan T.D."/>
            <person name="Marty A.J."/>
            <person name="Carmen J.C."/>
            <person name="Chen Z."/>
            <person name="Ding L."/>
            <person name="Gujja S."/>
            <person name="Magrini V."/>
            <person name="Misas E."/>
            <person name="Mitreva M."/>
            <person name="Priest M."/>
            <person name="Saif S."/>
            <person name="Whiston E.A."/>
            <person name="Young S."/>
            <person name="Zeng Q."/>
            <person name="Goldman W.E."/>
            <person name="Mardis E.R."/>
            <person name="Taylor J.W."/>
            <person name="McEwen J.G."/>
            <person name="Clay O.K."/>
            <person name="Klein B.S."/>
            <person name="Cuomo C.A."/>
        </authorList>
    </citation>
    <scope>NUCLEOTIDE SEQUENCE [LARGE SCALE GENOMIC DNA]</scope>
    <source>
        <strain evidence="3">UAMH 3008</strain>
    </source>
</reference>
<name>A0A0G2HUI9_9EURO</name>
<gene>
    <name evidence="2" type="ORF">EMCG_03651</name>
</gene>
<dbReference type="Proteomes" id="UP000034164">
    <property type="component" value="Unassembled WGS sequence"/>
</dbReference>
<feature type="transmembrane region" description="Helical" evidence="1">
    <location>
        <begin position="29"/>
        <end position="50"/>
    </location>
</feature>
<keyword evidence="1" id="KW-0472">Membrane</keyword>
<protein>
    <submittedName>
        <fullName evidence="2">Uncharacterized protein</fullName>
    </submittedName>
</protein>
<evidence type="ECO:0000256" key="1">
    <source>
        <dbReference type="SAM" id="Phobius"/>
    </source>
</evidence>
<dbReference type="OrthoDB" id="193478at2759"/>
<comment type="caution">
    <text evidence="2">The sequence shown here is derived from an EMBL/GenBank/DDBJ whole genome shotgun (WGS) entry which is preliminary data.</text>
</comment>
<sequence length="61" mass="6794">MAVLQLLTSNIVASMIADHTFGGALDMRFMVICLATLSTISGALAYYNIYRLQLQFEQHRA</sequence>
<dbReference type="EMBL" id="LCZI01001228">
    <property type="protein sequence ID" value="KKZ61862.1"/>
    <property type="molecule type" value="Genomic_DNA"/>
</dbReference>
<proteinExistence type="predicted"/>
<evidence type="ECO:0000313" key="3">
    <source>
        <dbReference type="Proteomes" id="UP000034164"/>
    </source>
</evidence>
<evidence type="ECO:0000313" key="2">
    <source>
        <dbReference type="EMBL" id="KKZ61862.1"/>
    </source>
</evidence>
<organism evidence="2 3">
    <name type="scientific">[Emmonsia] crescens</name>
    <dbReference type="NCBI Taxonomy" id="73230"/>
    <lineage>
        <taxon>Eukaryota</taxon>
        <taxon>Fungi</taxon>
        <taxon>Dikarya</taxon>
        <taxon>Ascomycota</taxon>
        <taxon>Pezizomycotina</taxon>
        <taxon>Eurotiomycetes</taxon>
        <taxon>Eurotiomycetidae</taxon>
        <taxon>Onygenales</taxon>
        <taxon>Ajellomycetaceae</taxon>
        <taxon>Emergomyces</taxon>
    </lineage>
</organism>
<keyword evidence="1" id="KW-1133">Transmembrane helix</keyword>
<keyword evidence="1" id="KW-0812">Transmembrane</keyword>
<accession>A0A0G2HUI9</accession>